<gene>
    <name evidence="9" type="ORF">DQG23_12125</name>
</gene>
<dbReference type="GO" id="GO:0005886">
    <property type="term" value="C:plasma membrane"/>
    <property type="evidence" value="ECO:0007669"/>
    <property type="project" value="UniProtKB-SubCell"/>
</dbReference>
<evidence type="ECO:0000313" key="9">
    <source>
        <dbReference type="EMBL" id="RAV20834.1"/>
    </source>
</evidence>
<feature type="transmembrane region" description="Helical" evidence="7">
    <location>
        <begin position="71"/>
        <end position="100"/>
    </location>
</feature>
<comment type="similarity">
    <text evidence="7">Belongs to the binding-protein-dependent transport system permease family.</text>
</comment>
<evidence type="ECO:0000256" key="1">
    <source>
        <dbReference type="ARBA" id="ARBA00004651"/>
    </source>
</evidence>
<keyword evidence="5 7" id="KW-1133">Transmembrane helix</keyword>
<dbReference type="PANTHER" id="PTHR43744:SF9">
    <property type="entry name" value="POLYGALACTURONAN_RHAMNOGALACTURONAN TRANSPORT SYSTEM PERMEASE PROTEIN YTCP"/>
    <property type="match status" value="1"/>
</dbReference>
<feature type="transmembrane region" description="Helical" evidence="7">
    <location>
        <begin position="112"/>
        <end position="131"/>
    </location>
</feature>
<accession>A0A329MM43</accession>
<name>A0A329MM43_9BACL</name>
<sequence length="294" mass="33034">MKYRSNLLERSATLLIYSCLIALALLCVAPLVHILAVSLSAAWAAEAGDVLFWPVDFTWQSYEFVFTKPQFLASIMVTFKRVLLGVSLSMILTVMAAYPLSKEKGAFRFRTLYAWIFVFTILFSGGLIPWYMTIRAVGLLDSIWALVLPGAVPVFNIIILLNFFRGLPRELEESAFVDGAQHWTILFKIFIPLSKPALATLTLFSVVGHWNSWFDGLILMNSPDHYPLSSYLQTVVIGRDLSQMTAQEVMRLSQISDRTFKSAQIFVGALPVLLLYPFLQKYFVKGIVLGSVKG</sequence>
<dbReference type="GO" id="GO:0055085">
    <property type="term" value="P:transmembrane transport"/>
    <property type="evidence" value="ECO:0007669"/>
    <property type="project" value="InterPro"/>
</dbReference>
<keyword evidence="3" id="KW-1003">Cell membrane</keyword>
<comment type="subcellular location">
    <subcellularLocation>
        <location evidence="1 7">Cell membrane</location>
        <topology evidence="1 7">Multi-pass membrane protein</topology>
    </subcellularLocation>
</comment>
<feature type="domain" description="ABC transmembrane type-1" evidence="8">
    <location>
        <begin position="75"/>
        <end position="276"/>
    </location>
</feature>
<feature type="transmembrane region" description="Helical" evidence="7">
    <location>
        <begin position="185"/>
        <end position="210"/>
    </location>
</feature>
<keyword evidence="10" id="KW-1185">Reference proteome</keyword>
<dbReference type="CDD" id="cd06261">
    <property type="entry name" value="TM_PBP2"/>
    <property type="match status" value="1"/>
</dbReference>
<proteinExistence type="inferred from homology"/>
<dbReference type="PANTHER" id="PTHR43744">
    <property type="entry name" value="ABC TRANSPORTER PERMEASE PROTEIN MG189-RELATED-RELATED"/>
    <property type="match status" value="1"/>
</dbReference>
<dbReference type="InterPro" id="IPR035906">
    <property type="entry name" value="MetI-like_sf"/>
</dbReference>
<dbReference type="PROSITE" id="PS50928">
    <property type="entry name" value="ABC_TM1"/>
    <property type="match status" value="1"/>
</dbReference>
<dbReference type="Proteomes" id="UP000250369">
    <property type="component" value="Unassembled WGS sequence"/>
</dbReference>
<dbReference type="EMBL" id="QMFB01000006">
    <property type="protein sequence ID" value="RAV20834.1"/>
    <property type="molecule type" value="Genomic_DNA"/>
</dbReference>
<keyword evidence="4 7" id="KW-0812">Transmembrane</keyword>
<protein>
    <submittedName>
        <fullName evidence="9">Carbohydrate ABC transporter permease</fullName>
    </submittedName>
</protein>
<keyword evidence="2 7" id="KW-0813">Transport</keyword>
<evidence type="ECO:0000256" key="6">
    <source>
        <dbReference type="ARBA" id="ARBA00023136"/>
    </source>
</evidence>
<organism evidence="9 10">
    <name type="scientific">Paenibacillus contaminans</name>
    <dbReference type="NCBI Taxonomy" id="450362"/>
    <lineage>
        <taxon>Bacteria</taxon>
        <taxon>Bacillati</taxon>
        <taxon>Bacillota</taxon>
        <taxon>Bacilli</taxon>
        <taxon>Bacillales</taxon>
        <taxon>Paenibacillaceae</taxon>
        <taxon>Paenibacillus</taxon>
    </lineage>
</organism>
<evidence type="ECO:0000259" key="8">
    <source>
        <dbReference type="PROSITE" id="PS50928"/>
    </source>
</evidence>
<evidence type="ECO:0000256" key="7">
    <source>
        <dbReference type="RuleBase" id="RU363032"/>
    </source>
</evidence>
<comment type="caution">
    <text evidence="9">The sequence shown here is derived from an EMBL/GenBank/DDBJ whole genome shotgun (WGS) entry which is preliminary data.</text>
</comment>
<evidence type="ECO:0000256" key="2">
    <source>
        <dbReference type="ARBA" id="ARBA00022448"/>
    </source>
</evidence>
<reference evidence="9 10" key="1">
    <citation type="journal article" date="2009" name="Int. J. Syst. Evol. Microbiol.">
        <title>Paenibacillus contaminans sp. nov., isolated from a contaminated laboratory plate.</title>
        <authorList>
            <person name="Chou J.H."/>
            <person name="Lee J.H."/>
            <person name="Lin M.C."/>
            <person name="Chang P.S."/>
            <person name="Arun A.B."/>
            <person name="Young C.C."/>
            <person name="Chen W.M."/>
        </authorList>
    </citation>
    <scope>NUCLEOTIDE SEQUENCE [LARGE SCALE GENOMIC DNA]</scope>
    <source>
        <strain evidence="9 10">CKOBP-6</strain>
    </source>
</reference>
<keyword evidence="6 7" id="KW-0472">Membrane</keyword>
<feature type="transmembrane region" description="Helical" evidence="7">
    <location>
        <begin position="262"/>
        <end position="279"/>
    </location>
</feature>
<evidence type="ECO:0000313" key="10">
    <source>
        <dbReference type="Proteomes" id="UP000250369"/>
    </source>
</evidence>
<feature type="transmembrane region" description="Helical" evidence="7">
    <location>
        <begin position="143"/>
        <end position="164"/>
    </location>
</feature>
<dbReference type="Gene3D" id="1.10.3720.10">
    <property type="entry name" value="MetI-like"/>
    <property type="match status" value="1"/>
</dbReference>
<dbReference type="InterPro" id="IPR000515">
    <property type="entry name" value="MetI-like"/>
</dbReference>
<dbReference type="AlphaFoldDB" id="A0A329MM43"/>
<evidence type="ECO:0000256" key="3">
    <source>
        <dbReference type="ARBA" id="ARBA00022475"/>
    </source>
</evidence>
<dbReference type="Pfam" id="PF00528">
    <property type="entry name" value="BPD_transp_1"/>
    <property type="match status" value="1"/>
</dbReference>
<dbReference type="SUPFAM" id="SSF161098">
    <property type="entry name" value="MetI-like"/>
    <property type="match status" value="1"/>
</dbReference>
<dbReference type="OrthoDB" id="9810086at2"/>
<dbReference type="RefSeq" id="WP_113031113.1">
    <property type="nucleotide sequence ID" value="NZ_QMFB01000006.1"/>
</dbReference>
<evidence type="ECO:0000256" key="4">
    <source>
        <dbReference type="ARBA" id="ARBA00022692"/>
    </source>
</evidence>
<evidence type="ECO:0000256" key="5">
    <source>
        <dbReference type="ARBA" id="ARBA00022989"/>
    </source>
</evidence>